<sequence>MKNELRKDARELMENAKIVYVSSVNGDGFPTIKAMLALHHEGMTTHYFSTLLSSKRVSQFRQNPKACIYFCDDVEFKGLMLTGTVEVCTDRYHKELLWREGFEMYYPKGVEDENYCVLKFTATSGNYYHKLANHSFEMEEFNDVEA</sequence>
<dbReference type="InterPro" id="IPR038725">
    <property type="entry name" value="YdaG_split_barrel_FMN-bd"/>
</dbReference>
<reference evidence="3" key="1">
    <citation type="submission" date="2018-11" db="EMBL/GenBank/DDBJ databases">
        <title>Genome sequencing of a novel mesophilic and cellulolytic organism within the genus Hungateiclostridium.</title>
        <authorList>
            <person name="Rettenmaier R."/>
            <person name="Liebl W."/>
            <person name="Zverlov V."/>
        </authorList>
    </citation>
    <scope>NUCLEOTIDE SEQUENCE [LARGE SCALE GENOMIC DNA]</scope>
    <source>
        <strain evidence="3">N2K1</strain>
    </source>
</reference>
<organism evidence="2 3">
    <name type="scientific">Acetivibrio mesophilus</name>
    <dbReference type="NCBI Taxonomy" id="2487273"/>
    <lineage>
        <taxon>Bacteria</taxon>
        <taxon>Bacillati</taxon>
        <taxon>Bacillota</taxon>
        <taxon>Clostridia</taxon>
        <taxon>Eubacteriales</taxon>
        <taxon>Oscillospiraceae</taxon>
        <taxon>Acetivibrio</taxon>
    </lineage>
</organism>
<accession>A0A4Q0I7V4</accession>
<gene>
    <name evidence="2" type="ORF">EFD62_09125</name>
</gene>
<evidence type="ECO:0000313" key="3">
    <source>
        <dbReference type="Proteomes" id="UP000289166"/>
    </source>
</evidence>
<dbReference type="Gene3D" id="2.30.110.10">
    <property type="entry name" value="Electron Transport, Fmn-binding Protein, Chain A"/>
    <property type="match status" value="1"/>
</dbReference>
<dbReference type="PANTHER" id="PTHR34818">
    <property type="entry name" value="PROTEIN BLI-3"/>
    <property type="match status" value="1"/>
</dbReference>
<dbReference type="InterPro" id="IPR012349">
    <property type="entry name" value="Split_barrel_FMN-bd"/>
</dbReference>
<dbReference type="PANTHER" id="PTHR34818:SF1">
    <property type="entry name" value="PROTEIN BLI-3"/>
    <property type="match status" value="1"/>
</dbReference>
<dbReference type="RefSeq" id="WP_069194454.1">
    <property type="nucleotide sequence ID" value="NZ_RLII01000009.1"/>
</dbReference>
<dbReference type="EMBL" id="RLII01000009">
    <property type="protein sequence ID" value="RXE59112.1"/>
    <property type="molecule type" value="Genomic_DNA"/>
</dbReference>
<dbReference type="OrthoDB" id="1954371at2"/>
<evidence type="ECO:0000259" key="1">
    <source>
        <dbReference type="Pfam" id="PF16242"/>
    </source>
</evidence>
<name>A0A4Q0I7V4_9FIRM</name>
<dbReference type="Pfam" id="PF16242">
    <property type="entry name" value="Pyrid_ox_like"/>
    <property type="match status" value="1"/>
</dbReference>
<dbReference type="SUPFAM" id="SSF50475">
    <property type="entry name" value="FMN-binding split barrel"/>
    <property type="match status" value="1"/>
</dbReference>
<keyword evidence="3" id="KW-1185">Reference proteome</keyword>
<feature type="domain" description="General stress protein FMN-binding split barrel" evidence="1">
    <location>
        <begin position="9"/>
        <end position="130"/>
    </location>
</feature>
<dbReference type="Proteomes" id="UP000289166">
    <property type="component" value="Unassembled WGS sequence"/>
</dbReference>
<dbReference type="AlphaFoldDB" id="A0A4Q0I7V4"/>
<dbReference type="InterPro" id="IPR052917">
    <property type="entry name" value="Stress-Dev_Protein"/>
</dbReference>
<evidence type="ECO:0000313" key="2">
    <source>
        <dbReference type="EMBL" id="RXE59112.1"/>
    </source>
</evidence>
<protein>
    <submittedName>
        <fullName evidence="2">Pyridoxamine 5'-phosphate oxidase</fullName>
    </submittedName>
</protein>
<comment type="caution">
    <text evidence="2">The sequence shown here is derived from an EMBL/GenBank/DDBJ whole genome shotgun (WGS) entry which is preliminary data.</text>
</comment>
<proteinExistence type="predicted"/>